<dbReference type="Proteomes" id="UP000244896">
    <property type="component" value="Chromosome"/>
</dbReference>
<dbReference type="PROSITE" id="PS51746">
    <property type="entry name" value="PPM_2"/>
    <property type="match status" value="1"/>
</dbReference>
<dbReference type="SUPFAM" id="SSF81606">
    <property type="entry name" value="PP2C-like"/>
    <property type="match status" value="1"/>
</dbReference>
<proteinExistence type="predicted"/>
<dbReference type="InterPro" id="IPR036457">
    <property type="entry name" value="PPM-type-like_dom_sf"/>
</dbReference>
<dbReference type="CDD" id="cd00143">
    <property type="entry name" value="PP2Cc"/>
    <property type="match status" value="1"/>
</dbReference>
<gene>
    <name evidence="2" type="ORF">CKA38_06370</name>
</gene>
<dbReference type="Gene3D" id="3.60.40.10">
    <property type="entry name" value="PPM-type phosphatase domain"/>
    <property type="match status" value="1"/>
</dbReference>
<dbReference type="AlphaFoldDB" id="A0A2U8E233"/>
<dbReference type="InterPro" id="IPR001932">
    <property type="entry name" value="PPM-type_phosphatase-like_dom"/>
</dbReference>
<dbReference type="Pfam" id="PF13672">
    <property type="entry name" value="PP2C_2"/>
    <property type="match status" value="1"/>
</dbReference>
<dbReference type="SMART" id="SM00331">
    <property type="entry name" value="PP2C_SIG"/>
    <property type="match status" value="1"/>
</dbReference>
<name>A0A2U8E233_9BACT</name>
<accession>A0A2U8E233</accession>
<reference evidence="2 3" key="1">
    <citation type="journal article" date="2018" name="Syst. Appl. Microbiol.">
        <title>Ereboglobus luteus gen. nov. sp. nov. from cockroach guts, and new insights into the oxygen relationship of the genera Opitutus and Didymococcus (Verrucomicrobia: Opitutaceae).</title>
        <authorList>
            <person name="Tegtmeier D."/>
            <person name="Belitz A."/>
            <person name="Radek R."/>
            <person name="Heimerl T."/>
            <person name="Brune A."/>
        </authorList>
    </citation>
    <scope>NUCLEOTIDE SEQUENCE [LARGE SCALE GENOMIC DNA]</scope>
    <source>
        <strain evidence="2 3">Ho45</strain>
    </source>
</reference>
<protein>
    <recommendedName>
        <fullName evidence="1">PPM-type phosphatase domain-containing protein</fullName>
    </recommendedName>
</protein>
<dbReference type="KEGG" id="elut:CKA38_06370"/>
<dbReference type="OrthoDB" id="9801841at2"/>
<dbReference type="GO" id="GO:0004722">
    <property type="term" value="F:protein serine/threonine phosphatase activity"/>
    <property type="evidence" value="ECO:0007669"/>
    <property type="project" value="InterPro"/>
</dbReference>
<dbReference type="PANTHER" id="PTHR47992">
    <property type="entry name" value="PROTEIN PHOSPHATASE"/>
    <property type="match status" value="1"/>
</dbReference>
<dbReference type="EMBL" id="CP023004">
    <property type="protein sequence ID" value="AWI08927.1"/>
    <property type="molecule type" value="Genomic_DNA"/>
</dbReference>
<dbReference type="RefSeq" id="WP_108824739.1">
    <property type="nucleotide sequence ID" value="NZ_CP023004.1"/>
</dbReference>
<organism evidence="2 3">
    <name type="scientific">Ereboglobus luteus</name>
    <dbReference type="NCBI Taxonomy" id="1796921"/>
    <lineage>
        <taxon>Bacteria</taxon>
        <taxon>Pseudomonadati</taxon>
        <taxon>Verrucomicrobiota</taxon>
        <taxon>Opitutia</taxon>
        <taxon>Opitutales</taxon>
        <taxon>Opitutaceae</taxon>
        <taxon>Ereboglobus</taxon>
    </lineage>
</organism>
<evidence type="ECO:0000313" key="2">
    <source>
        <dbReference type="EMBL" id="AWI08927.1"/>
    </source>
</evidence>
<dbReference type="InterPro" id="IPR015655">
    <property type="entry name" value="PP2C"/>
</dbReference>
<evidence type="ECO:0000259" key="1">
    <source>
        <dbReference type="PROSITE" id="PS51746"/>
    </source>
</evidence>
<dbReference type="SMART" id="SM00332">
    <property type="entry name" value="PP2Cc"/>
    <property type="match status" value="1"/>
</dbReference>
<evidence type="ECO:0000313" key="3">
    <source>
        <dbReference type="Proteomes" id="UP000244896"/>
    </source>
</evidence>
<keyword evidence="3" id="KW-1185">Reference proteome</keyword>
<sequence length="241" mass="26131">MQIRSAASTDIGKVRRANEDRFVCDDSLLLYGVADGIGGLPGGAEAAQMAVTTLRKEIAAMPDGPIPDLVPVTRRVNQAVCSLAEKISPIGMGTTLTYAVLRENQFCLAHVGDSRCYRIRDGKLTPLTMDHTVENDARRRAAAGYAVYNEAQRKSLTRCIGQQGHPEVDTLQLPLQANDRYFFCSDGIDKAINELELAVMLTKDDAPADILARLIATANDRGGRDNATGVLVYVDAPRRQA</sequence>
<feature type="domain" description="PPM-type phosphatase" evidence="1">
    <location>
        <begin position="4"/>
        <end position="234"/>
    </location>
</feature>